<gene>
    <name evidence="2" type="ORF">KPSA1_06969</name>
</gene>
<dbReference type="AlphaFoldDB" id="A0A2V0QXW3"/>
<proteinExistence type="predicted"/>
<keyword evidence="1" id="KW-0812">Transmembrane</keyword>
<protein>
    <submittedName>
        <fullName evidence="2">Uncharacterized protein</fullName>
    </submittedName>
</protein>
<accession>A0A2V0QXW3</accession>
<evidence type="ECO:0000313" key="2">
    <source>
        <dbReference type="EMBL" id="GBH13480.1"/>
    </source>
</evidence>
<name>A0A2V0QXW3_PSESF</name>
<reference evidence="2 3" key="1">
    <citation type="submission" date="2018-04" db="EMBL/GenBank/DDBJ databases">
        <title>Draft genome sequence of Pseudomonas syringae pv. actinidiae biovar 1 strains isolated from kiwifruit in Kagawa prefecture.</title>
        <authorList>
            <person name="Tabuchi M."/>
            <person name="Saito M."/>
            <person name="Fujiwara S."/>
            <person name="Sasa N."/>
            <person name="Akimitsu K."/>
            <person name="Gomi K."/>
            <person name="Konishi-Sugita S."/>
            <person name="Hamano K."/>
            <person name="Kataoka I."/>
        </authorList>
    </citation>
    <scope>NUCLEOTIDE SEQUENCE [LARGE SCALE GENOMIC DNA]</scope>
    <source>
        <strain evidence="2 3">MAFF212206</strain>
    </source>
</reference>
<dbReference type="Proteomes" id="UP000247480">
    <property type="component" value="Unassembled WGS sequence"/>
</dbReference>
<dbReference type="EMBL" id="BGJZ01000352">
    <property type="protein sequence ID" value="GBH13480.1"/>
    <property type="molecule type" value="Genomic_DNA"/>
</dbReference>
<evidence type="ECO:0000313" key="3">
    <source>
        <dbReference type="Proteomes" id="UP000247480"/>
    </source>
</evidence>
<keyword evidence="1" id="KW-1133">Transmembrane helix</keyword>
<organism evidence="2 3">
    <name type="scientific">Pseudomonas syringae pv. actinidiae</name>
    <dbReference type="NCBI Taxonomy" id="103796"/>
    <lineage>
        <taxon>Bacteria</taxon>
        <taxon>Pseudomonadati</taxon>
        <taxon>Pseudomonadota</taxon>
        <taxon>Gammaproteobacteria</taxon>
        <taxon>Pseudomonadales</taxon>
        <taxon>Pseudomonadaceae</taxon>
        <taxon>Pseudomonas</taxon>
        <taxon>Pseudomonas syringae</taxon>
    </lineage>
</organism>
<evidence type="ECO:0000256" key="1">
    <source>
        <dbReference type="SAM" id="Phobius"/>
    </source>
</evidence>
<feature type="transmembrane region" description="Helical" evidence="1">
    <location>
        <begin position="41"/>
        <end position="62"/>
    </location>
</feature>
<comment type="caution">
    <text evidence="2">The sequence shown here is derived from an EMBL/GenBank/DDBJ whole genome shotgun (WGS) entry which is preliminary data.</text>
</comment>
<sequence length="64" mass="7468">MLCHFCNVVDKANNVFFSIFFGSAYAVKKLVQDFHELSFGIVFKFFFHIIVVNFYHVAYVVLVP</sequence>
<keyword evidence="1" id="KW-0472">Membrane</keyword>